<dbReference type="Gene3D" id="3.40.50.200">
    <property type="entry name" value="Peptidase S8/S53 domain"/>
    <property type="match status" value="1"/>
</dbReference>
<evidence type="ECO:0000256" key="2">
    <source>
        <dbReference type="ARBA" id="ARBA00022670"/>
    </source>
</evidence>
<feature type="domain" description="Peptidase S8/S53" evidence="6">
    <location>
        <begin position="261"/>
        <end position="455"/>
    </location>
</feature>
<dbReference type="GO" id="GO:0004252">
    <property type="term" value="F:serine-type endopeptidase activity"/>
    <property type="evidence" value="ECO:0007669"/>
    <property type="project" value="InterPro"/>
</dbReference>
<reference evidence="8" key="1">
    <citation type="submission" date="2020-04" db="EMBL/GenBank/DDBJ databases">
        <authorList>
            <person name="Zhang T."/>
        </authorList>
    </citation>
    <scope>NUCLEOTIDE SEQUENCE</scope>
    <source>
        <strain evidence="8">HKST-UBA01</strain>
    </source>
</reference>
<dbReference type="PANTHER" id="PTHR43806:SF11">
    <property type="entry name" value="CEREVISIN-RELATED"/>
    <property type="match status" value="1"/>
</dbReference>
<evidence type="ECO:0000313" key="9">
    <source>
        <dbReference type="Proteomes" id="UP000697710"/>
    </source>
</evidence>
<dbReference type="InterPro" id="IPR000209">
    <property type="entry name" value="Peptidase_S8/S53_dom"/>
</dbReference>
<dbReference type="InterPro" id="IPR050131">
    <property type="entry name" value="Peptidase_S8_subtilisin-like"/>
</dbReference>
<dbReference type="Pfam" id="PF00082">
    <property type="entry name" value="Peptidase_S8"/>
    <property type="match status" value="1"/>
</dbReference>
<sequence>MDTFSPGGHRAVSGPGRWRAAAWCVALILAAGGGVHAAAPSSQIGSDPLPAGVRPAYLDQRERVSMDEIVVRFDPAARVRVRNGRPTSLTGRDVSGADLAIVSFDGTWEPRFRLGEETLDALRARGEEKAQRALPDLNAFATVRLPHESDDLAARARLDELLRRLGELPVVAEAWAQPLLERAAVVPGSDAATADESRGTTTPDYSSLQGYLYGAPVGVEAPTAWTYPGGLGQGVDMIDIEWGWLYTHEDLKAPFHVEGDAGQDDHGTAVLGEIAGQHNGYGVDGISPEVRIGSISLNTFGVAEAITAAANVLDPGDVFLMEVQCGGSFGLLPCEWWSDVFAAIQVATAAGVICVEAGGNGSNDLDNPELGGLFDKRVRNSGAIMVGAGTPSGLDAESFSNYGSRVDLQGWGSSIVTTCCGDLQNGDPTVRYTAGFNGTSGASPIVVGSVCSLQGQAMSLFGTPLTPDLAEEILGSTGSPWNGSRQIGERPDLAAARARLELGYGNLALLVRDADTQEPMAGMVVQLVETGRLLLTAADGTIATQLSATGYTIRVEGDFYHPELDVPFVMPEGGDEQLIIDLPRAPVGSLAGQVRTTNGSAIADAQIVLRDTPIPVVQSEIDGAYQVSDIPEGAGYSGLAYGVPGYGVAQAVLEVLGATQTDWNPVLVDAQTFETSDGGYAPTNEWQWGVPGNPVPPFSGSKVWGTNLGGFYGDNVFSVLTSPTFDLSDATEAYLSFHHWYWANPEDGGQLQVWEQPPGRWIAVDPIGGYPDPSIQVLGDSGGYNGYTVDGYVPAIFDLSAFAGGDLRFRFYFRSDASGHKLGWYIDDVALDTGQGSTVSVDDLLIPSGDRLRLVSAGPNPASAENVLRFALSAASEVTLTVVDATGHRVCDERQRFPEGVHEMRWDGVDGNDVAVPAGVYYFRLSVAGDDLTGRWVRVR</sequence>
<dbReference type="InterPro" id="IPR025965">
    <property type="entry name" value="FlgD/Vpr_Ig-like"/>
</dbReference>
<protein>
    <submittedName>
        <fullName evidence="8">S8 family serine peptidase</fullName>
    </submittedName>
</protein>
<dbReference type="InterPro" id="IPR015500">
    <property type="entry name" value="Peptidase_S8_subtilisin-rel"/>
</dbReference>
<evidence type="ECO:0000313" key="8">
    <source>
        <dbReference type="EMBL" id="MCA9726978.1"/>
    </source>
</evidence>
<keyword evidence="2" id="KW-0645">Protease</keyword>
<accession>A0A956LX89</accession>
<gene>
    <name evidence="8" type="ORF">KC729_04790</name>
</gene>
<keyword evidence="4" id="KW-0720">Serine protease</keyword>
<evidence type="ECO:0000256" key="4">
    <source>
        <dbReference type="ARBA" id="ARBA00022825"/>
    </source>
</evidence>
<evidence type="ECO:0000256" key="1">
    <source>
        <dbReference type="ARBA" id="ARBA00011073"/>
    </source>
</evidence>
<organism evidence="8 9">
    <name type="scientific">Eiseniibacteriota bacterium</name>
    <dbReference type="NCBI Taxonomy" id="2212470"/>
    <lineage>
        <taxon>Bacteria</taxon>
        <taxon>Candidatus Eiseniibacteriota</taxon>
    </lineage>
</organism>
<dbReference type="Pfam" id="PF13860">
    <property type="entry name" value="FlgD_ig"/>
    <property type="match status" value="1"/>
</dbReference>
<feature type="domain" description="FlgD/Vpr Ig-like" evidence="7">
    <location>
        <begin position="873"/>
        <end position="928"/>
    </location>
</feature>
<comment type="similarity">
    <text evidence="1 5">Belongs to the peptidase S8 family.</text>
</comment>
<dbReference type="Proteomes" id="UP000697710">
    <property type="component" value="Unassembled WGS sequence"/>
</dbReference>
<dbReference type="Pfam" id="PF20773">
    <property type="entry name" value="InhA-like_MAM"/>
    <property type="match status" value="1"/>
</dbReference>
<dbReference type="EMBL" id="JAGQHR010000092">
    <property type="protein sequence ID" value="MCA9726978.1"/>
    <property type="molecule type" value="Genomic_DNA"/>
</dbReference>
<evidence type="ECO:0000259" key="7">
    <source>
        <dbReference type="Pfam" id="PF13860"/>
    </source>
</evidence>
<dbReference type="PANTHER" id="PTHR43806">
    <property type="entry name" value="PEPTIDASE S8"/>
    <property type="match status" value="1"/>
</dbReference>
<keyword evidence="3" id="KW-0378">Hydrolase</keyword>
<comment type="caution">
    <text evidence="5">Lacks conserved residue(s) required for the propagation of feature annotation.</text>
</comment>
<dbReference type="GO" id="GO:0006508">
    <property type="term" value="P:proteolysis"/>
    <property type="evidence" value="ECO:0007669"/>
    <property type="project" value="UniProtKB-KW"/>
</dbReference>
<dbReference type="Gene3D" id="2.60.40.1120">
    <property type="entry name" value="Carboxypeptidase-like, regulatory domain"/>
    <property type="match status" value="1"/>
</dbReference>
<dbReference type="Gene3D" id="2.60.40.4070">
    <property type="match status" value="1"/>
</dbReference>
<dbReference type="SUPFAM" id="SSF52743">
    <property type="entry name" value="Subtilisin-like"/>
    <property type="match status" value="1"/>
</dbReference>
<evidence type="ECO:0000259" key="6">
    <source>
        <dbReference type="Pfam" id="PF00082"/>
    </source>
</evidence>
<reference evidence="8" key="2">
    <citation type="journal article" date="2021" name="Microbiome">
        <title>Successional dynamics and alternative stable states in a saline activated sludge microbial community over 9 years.</title>
        <authorList>
            <person name="Wang Y."/>
            <person name="Ye J."/>
            <person name="Ju F."/>
            <person name="Liu L."/>
            <person name="Boyd J.A."/>
            <person name="Deng Y."/>
            <person name="Parks D.H."/>
            <person name="Jiang X."/>
            <person name="Yin X."/>
            <person name="Woodcroft B.J."/>
            <person name="Tyson G.W."/>
            <person name="Hugenholtz P."/>
            <person name="Polz M.F."/>
            <person name="Zhang T."/>
        </authorList>
    </citation>
    <scope>NUCLEOTIDE SEQUENCE</scope>
    <source>
        <strain evidence="8">HKST-UBA01</strain>
    </source>
</reference>
<dbReference type="InterPro" id="IPR023828">
    <property type="entry name" value="Peptidase_S8_Ser-AS"/>
</dbReference>
<evidence type="ECO:0000256" key="3">
    <source>
        <dbReference type="ARBA" id="ARBA00022801"/>
    </source>
</evidence>
<dbReference type="PRINTS" id="PR00723">
    <property type="entry name" value="SUBTILISIN"/>
</dbReference>
<proteinExistence type="inferred from homology"/>
<comment type="caution">
    <text evidence="8">The sequence shown here is derived from an EMBL/GenBank/DDBJ whole genome shotgun (WGS) entry which is preliminary data.</text>
</comment>
<evidence type="ECO:0000256" key="5">
    <source>
        <dbReference type="PROSITE-ProRule" id="PRU01240"/>
    </source>
</evidence>
<dbReference type="AlphaFoldDB" id="A0A956LX89"/>
<dbReference type="PROSITE" id="PS51892">
    <property type="entry name" value="SUBTILASE"/>
    <property type="match status" value="1"/>
</dbReference>
<name>A0A956LX89_UNCEI</name>
<dbReference type="PROSITE" id="PS00138">
    <property type="entry name" value="SUBTILASE_SER"/>
    <property type="match status" value="1"/>
</dbReference>
<dbReference type="InterPro" id="IPR036852">
    <property type="entry name" value="Peptidase_S8/S53_dom_sf"/>
</dbReference>